<evidence type="ECO:0000313" key="2">
    <source>
        <dbReference type="Proteomes" id="UP000501926"/>
    </source>
</evidence>
<evidence type="ECO:0000313" key="1">
    <source>
        <dbReference type="EMBL" id="QII11246.1"/>
    </source>
</evidence>
<dbReference type="RefSeq" id="WP_164994812.1">
    <property type="nucleotide sequence ID" value="NZ_CP049055.1"/>
</dbReference>
<protein>
    <submittedName>
        <fullName evidence="1">Uncharacterized protein</fullName>
    </submittedName>
</protein>
<dbReference type="EMBL" id="CP049055">
    <property type="protein sequence ID" value="QII11246.1"/>
    <property type="molecule type" value="Genomic_DNA"/>
</dbReference>
<proteinExistence type="predicted"/>
<gene>
    <name evidence="1" type="ORF">KsCSTR_18670</name>
</gene>
<reference evidence="1 2" key="1">
    <citation type="submission" date="2020-02" db="EMBL/GenBank/DDBJ databases">
        <title>Newly sequenced genome of strain CSTR1 showed variability in Candidatus Kuenenia stuttgartiensis genomes.</title>
        <authorList>
            <person name="Ding C."/>
            <person name="Adrian L."/>
        </authorList>
    </citation>
    <scope>NUCLEOTIDE SEQUENCE [LARGE SCALE GENOMIC DNA]</scope>
    <source>
        <strain evidence="1 2">CSTR1</strain>
    </source>
</reference>
<accession>A0A6G7GNX9</accession>
<name>A0A6G7GNX9_KUEST</name>
<dbReference type="Proteomes" id="UP000501926">
    <property type="component" value="Chromosome"/>
</dbReference>
<sequence>MTRNYLADYDLLAVSANTKEAAINTEQTLDTSLLISKSNILQLETRREDNAEELTGKEEPDTVYDLGGLAKGTLDFEKAQAQHFGFGLAYGLGVVSTAAWGTGYKHTITPASSMDLPAFTAAMRLGKTIIKRRFASMFVGSLTATFEKDAWAKLSLETQGTGKYTDNVTKETVTAAYNATSLTLAANAVQGSTAADRLDNVHQVRVKVPTTNEWVEVSYSAVSAATPAGITIVAPGGAATSTDYEIIYVPTEAAWCTFPSRVSESPLRTAGLTLKVGGKWDGSAFQGGRTLTSEVDSVEYKLDNQLAVEFRVGGTDTYANYALRQGRMQTITLNRQAREFILQRRMIDNEYFGVYVKATGAEFESGKNYYVEMIFPRCNVLNSPLSVNGKVLAEAGDIKVLEDDTYGSVIAVVANKVATYAA</sequence>
<organism evidence="1 2">
    <name type="scientific">Kuenenia stuttgartiensis</name>
    <dbReference type="NCBI Taxonomy" id="174633"/>
    <lineage>
        <taxon>Bacteria</taxon>
        <taxon>Pseudomonadati</taxon>
        <taxon>Planctomycetota</taxon>
        <taxon>Candidatus Brocadiia</taxon>
        <taxon>Candidatus Brocadiales</taxon>
        <taxon>Candidatus Brocadiaceae</taxon>
        <taxon>Candidatus Kuenenia</taxon>
    </lineage>
</organism>
<dbReference type="AlphaFoldDB" id="A0A6G7GNX9"/>